<dbReference type="FunFam" id="1.10.418.10:FF:000028">
    <property type="entry name" value="RP/EB family microtubule-associated protein"/>
    <property type="match status" value="1"/>
</dbReference>
<dbReference type="GO" id="GO:0051010">
    <property type="term" value="F:microtubule plus-end binding"/>
    <property type="evidence" value="ECO:0007669"/>
    <property type="project" value="UniProtKB-ARBA"/>
</dbReference>
<gene>
    <name evidence="14" type="ORF">Cboi02_000431600</name>
</gene>
<keyword evidence="5 9" id="KW-0493">Microtubule</keyword>
<dbReference type="Gene3D" id="1.20.5.1430">
    <property type="match status" value="1"/>
</dbReference>
<comment type="caution">
    <text evidence="14">The sequence shown here is derived from an EMBL/GenBank/DDBJ whole genome shotgun (WGS) entry which is preliminary data.</text>
</comment>
<keyword evidence="4" id="KW-0132">Cell division</keyword>
<reference evidence="14" key="1">
    <citation type="submission" date="2023-04" db="EMBL/GenBank/DDBJ databases">
        <title>Candida boidinii NBRC 10035.</title>
        <authorList>
            <person name="Ichikawa N."/>
            <person name="Sato H."/>
            <person name="Tonouchi N."/>
        </authorList>
    </citation>
    <scope>NUCLEOTIDE SEQUENCE</scope>
    <source>
        <strain evidence="14">NBRC 10035</strain>
    </source>
</reference>
<keyword evidence="3" id="KW-0963">Cytoplasm</keyword>
<keyword evidence="7" id="KW-0206">Cytoskeleton</keyword>
<dbReference type="GO" id="GO:0035372">
    <property type="term" value="P:protein localization to microtubule"/>
    <property type="evidence" value="ECO:0007669"/>
    <property type="project" value="UniProtKB-ARBA"/>
</dbReference>
<feature type="domain" description="EB1 C-terminal" evidence="13">
    <location>
        <begin position="251"/>
        <end position="332"/>
    </location>
</feature>
<evidence type="ECO:0000313" key="14">
    <source>
        <dbReference type="EMBL" id="GME74171.1"/>
    </source>
</evidence>
<dbReference type="InterPro" id="IPR027328">
    <property type="entry name" value="MAPRE"/>
</dbReference>
<dbReference type="GO" id="GO:0051301">
    <property type="term" value="P:cell division"/>
    <property type="evidence" value="ECO:0007669"/>
    <property type="project" value="UniProtKB-KW"/>
</dbReference>
<dbReference type="InterPro" id="IPR001715">
    <property type="entry name" value="CH_dom"/>
</dbReference>
<evidence type="ECO:0000259" key="13">
    <source>
        <dbReference type="PROSITE" id="PS51230"/>
    </source>
</evidence>
<feature type="coiled-coil region" evidence="10">
    <location>
        <begin position="245"/>
        <end position="279"/>
    </location>
</feature>
<dbReference type="InterPro" id="IPR004953">
    <property type="entry name" value="EB1_C"/>
</dbReference>
<organism evidence="14 15">
    <name type="scientific">Candida boidinii</name>
    <name type="common">Yeast</name>
    <dbReference type="NCBI Taxonomy" id="5477"/>
    <lineage>
        <taxon>Eukaryota</taxon>
        <taxon>Fungi</taxon>
        <taxon>Dikarya</taxon>
        <taxon>Ascomycota</taxon>
        <taxon>Saccharomycotina</taxon>
        <taxon>Pichiomycetes</taxon>
        <taxon>Pichiales</taxon>
        <taxon>Pichiaceae</taxon>
        <taxon>Ogataea</taxon>
        <taxon>Ogataea/Candida clade</taxon>
    </lineage>
</organism>
<evidence type="ECO:0000256" key="10">
    <source>
        <dbReference type="SAM" id="Coils"/>
    </source>
</evidence>
<evidence type="ECO:0000256" key="3">
    <source>
        <dbReference type="ARBA" id="ARBA00022490"/>
    </source>
</evidence>
<comment type="similarity">
    <text evidence="2">Belongs to the MAPRE family.</text>
</comment>
<feature type="compositionally biased region" description="Low complexity" evidence="11">
    <location>
        <begin position="228"/>
        <end position="243"/>
    </location>
</feature>
<keyword evidence="6" id="KW-0498">Mitosis</keyword>
<evidence type="ECO:0000256" key="2">
    <source>
        <dbReference type="ARBA" id="ARBA00010729"/>
    </source>
</evidence>
<keyword evidence="8" id="KW-0131">Cell cycle</keyword>
<keyword evidence="15" id="KW-1185">Reference proteome</keyword>
<dbReference type="Gene3D" id="1.10.418.10">
    <property type="entry name" value="Calponin-like domain"/>
    <property type="match status" value="1"/>
</dbReference>
<evidence type="ECO:0000256" key="1">
    <source>
        <dbReference type="ARBA" id="ARBA00004245"/>
    </source>
</evidence>
<dbReference type="SUPFAM" id="SSF140612">
    <property type="entry name" value="EB1 dimerisation domain-like"/>
    <property type="match status" value="1"/>
</dbReference>
<feature type="region of interest" description="Disordered" evidence="11">
    <location>
        <begin position="114"/>
        <end position="243"/>
    </location>
</feature>
<name>A0A9W6T1Y2_CANBO</name>
<evidence type="ECO:0000256" key="5">
    <source>
        <dbReference type="ARBA" id="ARBA00022701"/>
    </source>
</evidence>
<dbReference type="Proteomes" id="UP001165120">
    <property type="component" value="Unassembled WGS sequence"/>
</dbReference>
<dbReference type="EMBL" id="BSXN01001706">
    <property type="protein sequence ID" value="GME74171.1"/>
    <property type="molecule type" value="Genomic_DNA"/>
</dbReference>
<sequence length="383" mass="43014">MIGASRSELLEWINVTFDLNYTKVEQCGNGAAYCLIFQSIFNDLPISKLKLQPNQDYQTLNNYKILQSGFNKHKISREVPVDRLMKCRLQDNLEFLQWMSKLWSDNNGGSIDTSNMSISNDSASNLSSSNPRQRTTSTLSSRRPLSNSTASSSTTTTATRKVSGSSISSSSNRSRNSSNPTSLSTTSNPTRSRVTPGSTTSSSIGVRSRIGASSLVSNKKSLPSSTSQRQQQQQQQQHHVQQVKSSELLNEIEALRSNNNEILQELQEYKLTTEGLETERNFYFNKLRDIEIICQNLSDKRESGESNGDISVDDLVNKIQEILYSTEEGFQVPDIDNELDDNNHFHEDNKENTHNDGNNIINNENILNESLSTDVKMIDEETF</sequence>
<dbReference type="GO" id="GO:0035371">
    <property type="term" value="C:microtubule plus-end"/>
    <property type="evidence" value="ECO:0007669"/>
    <property type="project" value="UniProtKB-ARBA"/>
</dbReference>
<accession>A0A9W6T1Y2</accession>
<evidence type="ECO:0000313" key="15">
    <source>
        <dbReference type="Proteomes" id="UP001165120"/>
    </source>
</evidence>
<dbReference type="GO" id="GO:0072686">
    <property type="term" value="C:mitotic spindle"/>
    <property type="evidence" value="ECO:0007669"/>
    <property type="project" value="UniProtKB-ARBA"/>
</dbReference>
<evidence type="ECO:0000256" key="7">
    <source>
        <dbReference type="ARBA" id="ARBA00023212"/>
    </source>
</evidence>
<dbReference type="PANTHER" id="PTHR10623">
    <property type="entry name" value="MICROTUBULE-ASSOCIATED PROTEIN RP/EB FAMILY MEMBER"/>
    <property type="match status" value="1"/>
</dbReference>
<evidence type="ECO:0000256" key="9">
    <source>
        <dbReference type="PROSITE-ProRule" id="PRU00576"/>
    </source>
</evidence>
<evidence type="ECO:0000256" key="4">
    <source>
        <dbReference type="ARBA" id="ARBA00022618"/>
    </source>
</evidence>
<dbReference type="GO" id="GO:0007010">
    <property type="term" value="P:cytoskeleton organization"/>
    <property type="evidence" value="ECO:0007669"/>
    <property type="project" value="UniProtKB-ARBA"/>
</dbReference>
<proteinExistence type="inferred from homology"/>
<dbReference type="GO" id="GO:0030473">
    <property type="term" value="P:nuclear migration along microtubule"/>
    <property type="evidence" value="ECO:0007669"/>
    <property type="project" value="UniProtKB-ARBA"/>
</dbReference>
<evidence type="ECO:0000256" key="8">
    <source>
        <dbReference type="ARBA" id="ARBA00023306"/>
    </source>
</evidence>
<evidence type="ECO:0000256" key="11">
    <source>
        <dbReference type="SAM" id="MobiDB-lite"/>
    </source>
</evidence>
<feature type="domain" description="Calponin-homology (CH)" evidence="12">
    <location>
        <begin position="3"/>
        <end position="104"/>
    </location>
</feature>
<dbReference type="GO" id="GO:0051233">
    <property type="term" value="C:spindle midzone"/>
    <property type="evidence" value="ECO:0007669"/>
    <property type="project" value="UniProtKB-ARBA"/>
</dbReference>
<keyword evidence="10" id="KW-0175">Coiled coil</keyword>
<comment type="subcellular location">
    <subcellularLocation>
        <location evidence="1">Cytoplasm</location>
        <location evidence="1">Cytoskeleton</location>
    </subcellularLocation>
</comment>
<protein>
    <submittedName>
        <fullName evidence="14">Unnamed protein product</fullName>
    </submittedName>
</protein>
<dbReference type="PROSITE" id="PS51230">
    <property type="entry name" value="EB1_C"/>
    <property type="match status" value="1"/>
</dbReference>
<dbReference type="SUPFAM" id="SSF47576">
    <property type="entry name" value="Calponin-homology domain, CH-domain"/>
    <property type="match status" value="1"/>
</dbReference>
<dbReference type="PROSITE" id="PS50021">
    <property type="entry name" value="CH"/>
    <property type="match status" value="1"/>
</dbReference>
<dbReference type="InterPro" id="IPR036133">
    <property type="entry name" value="EB1_C_sf"/>
</dbReference>
<dbReference type="AlphaFoldDB" id="A0A9W6T1Y2"/>
<dbReference type="Pfam" id="PF03271">
    <property type="entry name" value="EB1"/>
    <property type="match status" value="1"/>
</dbReference>
<evidence type="ECO:0000259" key="12">
    <source>
        <dbReference type="PROSITE" id="PS50021"/>
    </source>
</evidence>
<feature type="compositionally biased region" description="Low complexity" evidence="11">
    <location>
        <begin position="117"/>
        <end position="193"/>
    </location>
</feature>
<feature type="compositionally biased region" description="Polar residues" evidence="11">
    <location>
        <begin position="214"/>
        <end position="227"/>
    </location>
</feature>
<evidence type="ECO:0000256" key="6">
    <source>
        <dbReference type="ARBA" id="ARBA00022776"/>
    </source>
</evidence>
<feature type="compositionally biased region" description="Polar residues" evidence="11">
    <location>
        <begin position="195"/>
        <end position="205"/>
    </location>
</feature>
<dbReference type="InterPro" id="IPR036872">
    <property type="entry name" value="CH_dom_sf"/>
</dbReference>